<evidence type="ECO:0000256" key="6">
    <source>
        <dbReference type="ARBA" id="ARBA00022989"/>
    </source>
</evidence>
<evidence type="ECO:0000256" key="4">
    <source>
        <dbReference type="ARBA" id="ARBA00022519"/>
    </source>
</evidence>
<organism evidence="10 11">
    <name type="scientific">Camelliibacillus cellulosilyticus</name>
    <dbReference type="NCBI Taxonomy" id="2174486"/>
    <lineage>
        <taxon>Bacteria</taxon>
        <taxon>Bacillati</taxon>
        <taxon>Bacillota</taxon>
        <taxon>Bacilli</taxon>
        <taxon>Bacillales</taxon>
        <taxon>Sporolactobacillaceae</taxon>
        <taxon>Camelliibacillus</taxon>
    </lineage>
</organism>
<keyword evidence="2" id="KW-0813">Transport</keyword>
<dbReference type="Pfam" id="PF04143">
    <property type="entry name" value="Sulf_transp"/>
    <property type="match status" value="1"/>
</dbReference>
<comment type="similarity">
    <text evidence="8">Belongs to the TsuA/YedE (TC 9.B.102) family.</text>
</comment>
<evidence type="ECO:0000256" key="5">
    <source>
        <dbReference type="ARBA" id="ARBA00022692"/>
    </source>
</evidence>
<evidence type="ECO:0000313" key="10">
    <source>
        <dbReference type="EMBL" id="MFC4620524.1"/>
    </source>
</evidence>
<evidence type="ECO:0000256" key="2">
    <source>
        <dbReference type="ARBA" id="ARBA00022448"/>
    </source>
</evidence>
<keyword evidence="3" id="KW-1003">Cell membrane</keyword>
<evidence type="ECO:0000256" key="3">
    <source>
        <dbReference type="ARBA" id="ARBA00022475"/>
    </source>
</evidence>
<protein>
    <submittedName>
        <fullName evidence="10">YeeE/YedE family protein</fullName>
    </submittedName>
</protein>
<feature type="transmembrane region" description="Helical" evidence="9">
    <location>
        <begin position="31"/>
        <end position="51"/>
    </location>
</feature>
<evidence type="ECO:0000256" key="8">
    <source>
        <dbReference type="ARBA" id="ARBA00035655"/>
    </source>
</evidence>
<feature type="transmembrane region" description="Helical" evidence="9">
    <location>
        <begin position="382"/>
        <end position="403"/>
    </location>
</feature>
<feature type="transmembrane region" description="Helical" evidence="9">
    <location>
        <begin position="205"/>
        <end position="225"/>
    </location>
</feature>
<comment type="subcellular location">
    <subcellularLocation>
        <location evidence="1">Cell inner membrane</location>
        <topology evidence="1">Multi-pass membrane protein</topology>
    </subcellularLocation>
</comment>
<keyword evidence="11" id="KW-1185">Reference proteome</keyword>
<feature type="transmembrane region" description="Helical" evidence="9">
    <location>
        <begin position="57"/>
        <end position="76"/>
    </location>
</feature>
<dbReference type="RefSeq" id="WP_376847637.1">
    <property type="nucleotide sequence ID" value="NZ_JBHSFW010000025.1"/>
</dbReference>
<accession>A0ABV9GTQ7</accession>
<feature type="transmembrane region" description="Helical" evidence="9">
    <location>
        <begin position="349"/>
        <end position="376"/>
    </location>
</feature>
<sequence length="419" mass="44850">MTISPTVDRKQEKPARTSKVIGSGLKKPQSWLIGLGLLLAVIIDILAFTYGNTSLGVQLWLGVALGFALFHSRFGFTSAFRRFLAVGNGEGIRAQMIMLAVASTLFAIILANGLSFFGGTPEGDIHPVGISVIVGSFLFGIGMQMGEGCASGTLYHIGGGKSENYITIIGFIIGSALGAFNWAFWTHLPALPPISLATSTGFGYFGGWLLQMVIIAAIFAVTLVVERKRKAPKMAPLPTAKNWARILRGSWPMWVGGLVLAILNAITLMTRNSPWGITSAFALWGSKIAMALGIHADQWSYWAGPKSAALHQTVFADSTSVMDFGLIIGAFLAATIGGLFFFRKLPLRLAISALIGGILMGYGARLAFGCNIGAYFSGIASFSFHGWVWMVCALIGSYVALYIRPLFGMKVPKPDDKFC</sequence>
<dbReference type="InterPro" id="IPR007272">
    <property type="entry name" value="Sulf_transp_TsuA/YedE"/>
</dbReference>
<evidence type="ECO:0000256" key="9">
    <source>
        <dbReference type="SAM" id="Phobius"/>
    </source>
</evidence>
<feature type="transmembrane region" description="Helical" evidence="9">
    <location>
        <begin position="97"/>
        <end position="119"/>
    </location>
</feature>
<feature type="transmembrane region" description="Helical" evidence="9">
    <location>
        <begin position="164"/>
        <end position="185"/>
    </location>
</feature>
<keyword evidence="7 9" id="KW-0472">Membrane</keyword>
<keyword evidence="4" id="KW-0997">Cell inner membrane</keyword>
<proteinExistence type="inferred from homology"/>
<evidence type="ECO:0000313" key="11">
    <source>
        <dbReference type="Proteomes" id="UP001596022"/>
    </source>
</evidence>
<keyword evidence="5 9" id="KW-0812">Transmembrane</keyword>
<dbReference type="Proteomes" id="UP001596022">
    <property type="component" value="Unassembled WGS sequence"/>
</dbReference>
<gene>
    <name evidence="10" type="ORF">ACFO4N_17675</name>
</gene>
<feature type="transmembrane region" description="Helical" evidence="9">
    <location>
        <begin position="246"/>
        <end position="266"/>
    </location>
</feature>
<feature type="transmembrane region" description="Helical" evidence="9">
    <location>
        <begin position="324"/>
        <end position="342"/>
    </location>
</feature>
<dbReference type="PANTHER" id="PTHR30574:SF1">
    <property type="entry name" value="SULPHUR TRANSPORT DOMAIN-CONTAINING PROTEIN"/>
    <property type="match status" value="1"/>
</dbReference>
<dbReference type="PANTHER" id="PTHR30574">
    <property type="entry name" value="INNER MEMBRANE PROTEIN YEDE"/>
    <property type="match status" value="1"/>
</dbReference>
<evidence type="ECO:0000256" key="7">
    <source>
        <dbReference type="ARBA" id="ARBA00023136"/>
    </source>
</evidence>
<keyword evidence="6 9" id="KW-1133">Transmembrane helix</keyword>
<dbReference type="EMBL" id="JBHSFW010000025">
    <property type="protein sequence ID" value="MFC4620524.1"/>
    <property type="molecule type" value="Genomic_DNA"/>
</dbReference>
<name>A0ABV9GTQ7_9BACL</name>
<feature type="transmembrane region" description="Helical" evidence="9">
    <location>
        <begin position="125"/>
        <end position="143"/>
    </location>
</feature>
<evidence type="ECO:0000256" key="1">
    <source>
        <dbReference type="ARBA" id="ARBA00004429"/>
    </source>
</evidence>
<reference evidence="11" key="1">
    <citation type="journal article" date="2019" name="Int. J. Syst. Evol. Microbiol.">
        <title>The Global Catalogue of Microorganisms (GCM) 10K type strain sequencing project: providing services to taxonomists for standard genome sequencing and annotation.</title>
        <authorList>
            <consortium name="The Broad Institute Genomics Platform"/>
            <consortium name="The Broad Institute Genome Sequencing Center for Infectious Disease"/>
            <person name="Wu L."/>
            <person name="Ma J."/>
        </authorList>
    </citation>
    <scope>NUCLEOTIDE SEQUENCE [LARGE SCALE GENOMIC DNA]</scope>
    <source>
        <strain evidence="11">CGMCC 1.16306</strain>
    </source>
</reference>
<comment type="caution">
    <text evidence="10">The sequence shown here is derived from an EMBL/GenBank/DDBJ whole genome shotgun (WGS) entry which is preliminary data.</text>
</comment>